<keyword evidence="1" id="KW-0175">Coiled coil</keyword>
<feature type="coiled-coil region" evidence="1">
    <location>
        <begin position="158"/>
        <end position="185"/>
    </location>
</feature>
<keyword evidence="3" id="KW-0812">Transmembrane</keyword>
<dbReference type="Proteomes" id="UP001224682">
    <property type="component" value="Unassembled WGS sequence"/>
</dbReference>
<organism evidence="4 5">
    <name type="scientific">Ancylobacter polymorphus</name>
    <dbReference type="NCBI Taxonomy" id="223390"/>
    <lineage>
        <taxon>Bacteria</taxon>
        <taxon>Pseudomonadati</taxon>
        <taxon>Pseudomonadota</taxon>
        <taxon>Alphaproteobacteria</taxon>
        <taxon>Hyphomicrobiales</taxon>
        <taxon>Xanthobacteraceae</taxon>
        <taxon>Ancylobacter</taxon>
    </lineage>
</organism>
<evidence type="ECO:0000256" key="2">
    <source>
        <dbReference type="SAM" id="MobiDB-lite"/>
    </source>
</evidence>
<keyword evidence="3" id="KW-0472">Membrane</keyword>
<keyword evidence="3" id="KW-1133">Transmembrane helix</keyword>
<dbReference type="Gene3D" id="1.20.1270.70">
    <property type="entry name" value="Designed single chain three-helix bundle"/>
    <property type="match status" value="1"/>
</dbReference>
<feature type="compositionally biased region" description="Basic and acidic residues" evidence="2">
    <location>
        <begin position="31"/>
        <end position="44"/>
    </location>
</feature>
<feature type="compositionally biased region" description="Basic and acidic residues" evidence="2">
    <location>
        <begin position="92"/>
        <end position="111"/>
    </location>
</feature>
<evidence type="ECO:0000256" key="3">
    <source>
        <dbReference type="SAM" id="Phobius"/>
    </source>
</evidence>
<gene>
    <name evidence="4" type="ORF">J2S75_003120</name>
</gene>
<evidence type="ECO:0000313" key="5">
    <source>
        <dbReference type="Proteomes" id="UP001224682"/>
    </source>
</evidence>
<feature type="compositionally biased region" description="Pro residues" evidence="2">
    <location>
        <begin position="112"/>
        <end position="121"/>
    </location>
</feature>
<accession>A0ABU0BEP5</accession>
<protein>
    <submittedName>
        <fullName evidence="4">Uncharacterized protein</fullName>
    </submittedName>
</protein>
<feature type="transmembrane region" description="Helical" evidence="3">
    <location>
        <begin position="128"/>
        <end position="155"/>
    </location>
</feature>
<reference evidence="4 5" key="1">
    <citation type="submission" date="2023-07" db="EMBL/GenBank/DDBJ databases">
        <title>Genomic Encyclopedia of Type Strains, Phase IV (KMG-IV): sequencing the most valuable type-strain genomes for metagenomic binning, comparative biology and taxonomic classification.</title>
        <authorList>
            <person name="Goeker M."/>
        </authorList>
    </citation>
    <scope>NUCLEOTIDE SEQUENCE [LARGE SCALE GENOMIC DNA]</scope>
    <source>
        <strain evidence="4 5">DSM 2457</strain>
    </source>
</reference>
<comment type="caution">
    <text evidence="4">The sequence shown here is derived from an EMBL/GenBank/DDBJ whole genome shotgun (WGS) entry which is preliminary data.</text>
</comment>
<evidence type="ECO:0000256" key="1">
    <source>
        <dbReference type="SAM" id="Coils"/>
    </source>
</evidence>
<evidence type="ECO:0000313" key="4">
    <source>
        <dbReference type="EMBL" id="MDQ0304084.1"/>
    </source>
</evidence>
<name>A0ABU0BEP5_9HYPH</name>
<proteinExistence type="predicted"/>
<keyword evidence="5" id="KW-1185">Reference proteome</keyword>
<sequence>MATDDPNKGATDKPEAGAKPARRKPPTLDLSARDVTPEGEKVSDDAATTPVLADEAASAASPDRSTQTSTGGPEAPAAGEVPVLDAGATPPDTKEPASADAPADARPDPLEPVHPVPPPAAPAPKRPLGLFGTLLIALISGLIGAAFAVAVVSAFSSAEQNVEAITELEARALDLRQRLEMLEARNGDAPAPGLAAPAELATRLDALESGLGALGSKVDALPATAPAAPAASPDEVAAVKGQVAALEQRVNALPAPAPAASPAALDATNARLAALEEKLGAATAAQRSSGQGAAQIVVLGTLREAVIAGRPFATELKAAQVLLGDQGAPLAALQPAAATGYATDAALAAQLRAATAPKADAAPAAATEEGVVGTLLKGAQKLVTIRRSDEAAASADLAKAEAALARGDAEGARTAIATLPEAERNAAQPMLAALDARQAALTTLADLHRRALATLAGASQ</sequence>
<dbReference type="EMBL" id="JAUSUI010000006">
    <property type="protein sequence ID" value="MDQ0304084.1"/>
    <property type="molecule type" value="Genomic_DNA"/>
</dbReference>
<feature type="compositionally biased region" description="Basic and acidic residues" evidence="2">
    <location>
        <begin position="1"/>
        <end position="16"/>
    </location>
</feature>
<feature type="region of interest" description="Disordered" evidence="2">
    <location>
        <begin position="1"/>
        <end position="121"/>
    </location>
</feature>
<dbReference type="RefSeq" id="WP_307020979.1">
    <property type="nucleotide sequence ID" value="NZ_JAUSUI010000006.1"/>
</dbReference>